<dbReference type="RefSeq" id="WP_211215291.1">
    <property type="nucleotide sequence ID" value="NZ_AUBJ02000001.1"/>
</dbReference>
<name>A0ABT1JD46_ACTCY</name>
<evidence type="ECO:0000313" key="6">
    <source>
        <dbReference type="EMBL" id="MCP2330407.1"/>
    </source>
</evidence>
<dbReference type="Proteomes" id="UP000791080">
    <property type="component" value="Unassembled WGS sequence"/>
</dbReference>
<comment type="caution">
    <text evidence="6">The sequence shown here is derived from an EMBL/GenBank/DDBJ whole genome shotgun (WGS) entry which is preliminary data.</text>
</comment>
<dbReference type="SUPFAM" id="SSF46785">
    <property type="entry name" value="Winged helix' DNA-binding domain"/>
    <property type="match status" value="1"/>
</dbReference>
<dbReference type="CDD" id="cd00090">
    <property type="entry name" value="HTH_ARSR"/>
    <property type="match status" value="1"/>
</dbReference>
<feature type="region of interest" description="Disordered" evidence="4">
    <location>
        <begin position="95"/>
        <end position="120"/>
    </location>
</feature>
<keyword evidence="1" id="KW-0805">Transcription regulation</keyword>
<keyword evidence="7" id="KW-1185">Reference proteome</keyword>
<dbReference type="EMBL" id="AUBJ02000001">
    <property type="protein sequence ID" value="MCP2330407.1"/>
    <property type="molecule type" value="Genomic_DNA"/>
</dbReference>
<protein>
    <submittedName>
        <fullName evidence="6">Transcriptional regulator, ArsR family</fullName>
    </submittedName>
</protein>
<dbReference type="PANTHER" id="PTHR33154">
    <property type="entry name" value="TRANSCRIPTIONAL REGULATOR, ARSR FAMILY"/>
    <property type="match status" value="1"/>
</dbReference>
<dbReference type="InterPro" id="IPR036390">
    <property type="entry name" value="WH_DNA-bd_sf"/>
</dbReference>
<dbReference type="InterPro" id="IPR000485">
    <property type="entry name" value="AsnC-type_HTH_dom"/>
</dbReference>
<evidence type="ECO:0000256" key="3">
    <source>
        <dbReference type="ARBA" id="ARBA00023163"/>
    </source>
</evidence>
<reference evidence="6 7" key="2">
    <citation type="submission" date="2022-06" db="EMBL/GenBank/DDBJ databases">
        <title>Genomic Encyclopedia of Type Strains, Phase I: the one thousand microbial genomes (KMG-I) project.</title>
        <authorList>
            <person name="Kyrpides N."/>
        </authorList>
    </citation>
    <scope>NUCLEOTIDE SEQUENCE [LARGE SCALE GENOMIC DNA]</scope>
    <source>
        <strain evidence="6 7">DSM 43889</strain>
    </source>
</reference>
<dbReference type="SMART" id="SM00418">
    <property type="entry name" value="HTH_ARSR"/>
    <property type="match status" value="1"/>
</dbReference>
<dbReference type="PRINTS" id="PR00033">
    <property type="entry name" value="HTHASNC"/>
</dbReference>
<dbReference type="InterPro" id="IPR051081">
    <property type="entry name" value="HTH_MetalResp_TranReg"/>
</dbReference>
<sequence length="120" mass="13116">MPLNSAELLAVLAALGHVQRLRVIEELAAGRVHVSELARRLGLSRPLLYMHLERLEKAGIVTGALELSADGKAMKYFELTPFEFRLNVDTVRQALRADQDASPGTSGNEEGPTDMEDTST</sequence>
<keyword evidence="2" id="KW-0238">DNA-binding</keyword>
<reference evidence="6 7" key="1">
    <citation type="submission" date="2013-07" db="EMBL/GenBank/DDBJ databases">
        <authorList>
            <consortium name="DOE Joint Genome Institute"/>
            <person name="Reeve W."/>
            <person name="Huntemann M."/>
            <person name="Han J."/>
            <person name="Chen A."/>
            <person name="Kyrpides N."/>
            <person name="Mavromatis K."/>
            <person name="Markowitz V."/>
            <person name="Palaniappan K."/>
            <person name="Ivanova N."/>
            <person name="Schaumberg A."/>
            <person name="Pati A."/>
            <person name="Liolios K."/>
            <person name="Nordberg H.P."/>
            <person name="Cantor M.N."/>
            <person name="Hua S.X."/>
            <person name="Woyke T."/>
        </authorList>
    </citation>
    <scope>NUCLEOTIDE SEQUENCE [LARGE SCALE GENOMIC DNA]</scope>
    <source>
        <strain evidence="6 7">DSM 43889</strain>
    </source>
</reference>
<evidence type="ECO:0000256" key="1">
    <source>
        <dbReference type="ARBA" id="ARBA00023015"/>
    </source>
</evidence>
<organism evidence="6 7">
    <name type="scientific">Actinoalloteichus caeruleus DSM 43889</name>
    <dbReference type="NCBI Taxonomy" id="1120930"/>
    <lineage>
        <taxon>Bacteria</taxon>
        <taxon>Bacillati</taxon>
        <taxon>Actinomycetota</taxon>
        <taxon>Actinomycetes</taxon>
        <taxon>Pseudonocardiales</taxon>
        <taxon>Pseudonocardiaceae</taxon>
        <taxon>Actinoalloteichus</taxon>
        <taxon>Actinoalloteichus cyanogriseus</taxon>
    </lineage>
</organism>
<dbReference type="InterPro" id="IPR036388">
    <property type="entry name" value="WH-like_DNA-bd_sf"/>
</dbReference>
<proteinExistence type="predicted"/>
<gene>
    <name evidence="6" type="ORF">G443_000677</name>
</gene>
<keyword evidence="3" id="KW-0804">Transcription</keyword>
<dbReference type="InterPro" id="IPR001845">
    <property type="entry name" value="HTH_ArsR_DNA-bd_dom"/>
</dbReference>
<dbReference type="Pfam" id="PF01022">
    <property type="entry name" value="HTH_5"/>
    <property type="match status" value="1"/>
</dbReference>
<evidence type="ECO:0000313" key="7">
    <source>
        <dbReference type="Proteomes" id="UP000791080"/>
    </source>
</evidence>
<dbReference type="InterPro" id="IPR011991">
    <property type="entry name" value="ArsR-like_HTH"/>
</dbReference>
<evidence type="ECO:0000256" key="4">
    <source>
        <dbReference type="SAM" id="MobiDB-lite"/>
    </source>
</evidence>
<evidence type="ECO:0000256" key="2">
    <source>
        <dbReference type="ARBA" id="ARBA00023125"/>
    </source>
</evidence>
<evidence type="ECO:0000259" key="5">
    <source>
        <dbReference type="SMART" id="SM00418"/>
    </source>
</evidence>
<accession>A0ABT1JD46</accession>
<dbReference type="Gene3D" id="1.10.10.10">
    <property type="entry name" value="Winged helix-like DNA-binding domain superfamily/Winged helix DNA-binding domain"/>
    <property type="match status" value="1"/>
</dbReference>
<feature type="domain" description="HTH arsR-type" evidence="5">
    <location>
        <begin position="10"/>
        <end position="90"/>
    </location>
</feature>
<feature type="compositionally biased region" description="Acidic residues" evidence="4">
    <location>
        <begin position="111"/>
        <end position="120"/>
    </location>
</feature>
<dbReference type="PANTHER" id="PTHR33154:SF33">
    <property type="entry name" value="TRANSCRIPTIONAL REPRESSOR SDPR"/>
    <property type="match status" value="1"/>
</dbReference>